<name>A0ABR8SBK0_9BURK</name>
<evidence type="ECO:0000256" key="2">
    <source>
        <dbReference type="ARBA" id="ARBA00022670"/>
    </source>
</evidence>
<evidence type="ECO:0000313" key="9">
    <source>
        <dbReference type="EMBL" id="MBD7960810.1"/>
    </source>
</evidence>
<sequence>MTTQYENLATLDLWTDFFKVTPHELPERQMRARRMSGFIRGTAEPVAEAASLEPSNAVTPAVDTAVDAGTEELPVGKKAAPRVIREWVPAQWGFVPNASKSLSDARLRSIKLQEARNETVSTTQAFRDAWLAGQRCIIPMQAFYEDDMRSGKKAIPTRIARVDGQPMGVAGVWNSWKDPETGQELMSYALLTINANSHALMRRYGHEGSEKRMPAILGEGTYDAWLTARQDKAREFMRAYPANWMLANPVENKQDKKPKGWLD</sequence>
<protein>
    <recommendedName>
        <fullName evidence="8">Abasic site processing protein</fullName>
        <ecNumber evidence="8">3.4.-.-</ecNumber>
    </recommendedName>
</protein>
<dbReference type="EMBL" id="JACSQK010000004">
    <property type="protein sequence ID" value="MBD7960810.1"/>
    <property type="molecule type" value="Genomic_DNA"/>
</dbReference>
<keyword evidence="4 8" id="KW-0378">Hydrolase</keyword>
<dbReference type="InterPro" id="IPR036590">
    <property type="entry name" value="SRAP-like"/>
</dbReference>
<dbReference type="InterPro" id="IPR003738">
    <property type="entry name" value="SRAP"/>
</dbReference>
<evidence type="ECO:0000256" key="8">
    <source>
        <dbReference type="RuleBase" id="RU364100"/>
    </source>
</evidence>
<evidence type="ECO:0000256" key="4">
    <source>
        <dbReference type="ARBA" id="ARBA00022801"/>
    </source>
</evidence>
<evidence type="ECO:0000256" key="6">
    <source>
        <dbReference type="ARBA" id="ARBA00023125"/>
    </source>
</evidence>
<evidence type="ECO:0000256" key="1">
    <source>
        <dbReference type="ARBA" id="ARBA00008136"/>
    </source>
</evidence>
<dbReference type="EC" id="3.4.-.-" evidence="8"/>
<evidence type="ECO:0000256" key="7">
    <source>
        <dbReference type="ARBA" id="ARBA00023239"/>
    </source>
</evidence>
<comment type="similarity">
    <text evidence="1 8">Belongs to the SOS response-associated peptidase family.</text>
</comment>
<keyword evidence="5" id="KW-0190">Covalent protein-DNA linkage</keyword>
<comment type="caution">
    <text evidence="9">The sequence shown here is derived from an EMBL/GenBank/DDBJ whole genome shotgun (WGS) entry which is preliminary data.</text>
</comment>
<dbReference type="PANTHER" id="PTHR13604">
    <property type="entry name" value="DC12-RELATED"/>
    <property type="match status" value="1"/>
</dbReference>
<dbReference type="Proteomes" id="UP000634919">
    <property type="component" value="Unassembled WGS sequence"/>
</dbReference>
<dbReference type="Gene3D" id="3.90.1680.10">
    <property type="entry name" value="SOS response associated peptidase-like"/>
    <property type="match status" value="1"/>
</dbReference>
<dbReference type="SUPFAM" id="SSF143081">
    <property type="entry name" value="BB1717-like"/>
    <property type="match status" value="1"/>
</dbReference>
<dbReference type="PANTHER" id="PTHR13604:SF0">
    <property type="entry name" value="ABASIC SITE PROCESSING PROTEIN HMCES"/>
    <property type="match status" value="1"/>
</dbReference>
<keyword evidence="6" id="KW-0238">DNA-binding</keyword>
<proteinExistence type="inferred from homology"/>
<keyword evidence="10" id="KW-1185">Reference proteome</keyword>
<dbReference type="Pfam" id="PF02586">
    <property type="entry name" value="SRAP"/>
    <property type="match status" value="1"/>
</dbReference>
<dbReference type="RefSeq" id="WP_191723197.1">
    <property type="nucleotide sequence ID" value="NZ_JACSQK010000004.1"/>
</dbReference>
<reference evidence="9 10" key="1">
    <citation type="submission" date="2020-08" db="EMBL/GenBank/DDBJ databases">
        <title>A Genomic Blueprint of the Chicken Gut Microbiome.</title>
        <authorList>
            <person name="Gilroy R."/>
            <person name="Ravi A."/>
            <person name="Getino M."/>
            <person name="Pursley I."/>
            <person name="Horton D.L."/>
            <person name="Alikhan N.-F."/>
            <person name="Baker D."/>
            <person name="Gharbi K."/>
            <person name="Hall N."/>
            <person name="Watson M."/>
            <person name="Adriaenssens E.M."/>
            <person name="Foster-Nyarko E."/>
            <person name="Jarju S."/>
            <person name="Secka A."/>
            <person name="Antonio M."/>
            <person name="Oren A."/>
            <person name="Chaudhuri R."/>
            <person name="La Ragione R.M."/>
            <person name="Hildebrand F."/>
            <person name="Pallen M.J."/>
        </authorList>
    </citation>
    <scope>NUCLEOTIDE SEQUENCE [LARGE SCALE GENOMIC DNA]</scope>
    <source>
        <strain evidence="9 10">Sa2CVA6</strain>
    </source>
</reference>
<evidence type="ECO:0000313" key="10">
    <source>
        <dbReference type="Proteomes" id="UP000634919"/>
    </source>
</evidence>
<evidence type="ECO:0000256" key="3">
    <source>
        <dbReference type="ARBA" id="ARBA00022763"/>
    </source>
</evidence>
<keyword evidence="7" id="KW-0456">Lyase</keyword>
<gene>
    <name evidence="9" type="ORF">H9646_09945</name>
</gene>
<accession>A0ABR8SBK0</accession>
<organism evidence="9 10">
    <name type="scientific">Comamonas avium</name>
    <dbReference type="NCBI Taxonomy" id="2762231"/>
    <lineage>
        <taxon>Bacteria</taxon>
        <taxon>Pseudomonadati</taxon>
        <taxon>Pseudomonadota</taxon>
        <taxon>Betaproteobacteria</taxon>
        <taxon>Burkholderiales</taxon>
        <taxon>Comamonadaceae</taxon>
        <taxon>Comamonas</taxon>
    </lineage>
</organism>
<keyword evidence="3" id="KW-0227">DNA damage</keyword>
<evidence type="ECO:0000256" key="5">
    <source>
        <dbReference type="ARBA" id="ARBA00023124"/>
    </source>
</evidence>
<keyword evidence="2 8" id="KW-0645">Protease</keyword>